<organism evidence="2 3">
    <name type="scientific">Stylosanthes scabra</name>
    <dbReference type="NCBI Taxonomy" id="79078"/>
    <lineage>
        <taxon>Eukaryota</taxon>
        <taxon>Viridiplantae</taxon>
        <taxon>Streptophyta</taxon>
        <taxon>Embryophyta</taxon>
        <taxon>Tracheophyta</taxon>
        <taxon>Spermatophyta</taxon>
        <taxon>Magnoliopsida</taxon>
        <taxon>eudicotyledons</taxon>
        <taxon>Gunneridae</taxon>
        <taxon>Pentapetalae</taxon>
        <taxon>rosids</taxon>
        <taxon>fabids</taxon>
        <taxon>Fabales</taxon>
        <taxon>Fabaceae</taxon>
        <taxon>Papilionoideae</taxon>
        <taxon>50 kb inversion clade</taxon>
        <taxon>dalbergioids sensu lato</taxon>
        <taxon>Dalbergieae</taxon>
        <taxon>Pterocarpus clade</taxon>
        <taxon>Stylosanthes</taxon>
    </lineage>
</organism>
<sequence length="174" mass="18839">MRHSPSVSQCRDPAALEKKPCPVLPSPPRHSSISVTHHFPATSSDPRWQPFLLDRLPTSLSSRAATAVSQSCSVSTASNRRLFASQLGGPCLAAAVCLESLCTTVRRSSLPRLPTSSSSRCNRRLPIALSSQRPATVPPSPLSLEVRASLPQCHHRLSRISLHVRPLKVPGHDH</sequence>
<dbReference type="Proteomes" id="UP001341840">
    <property type="component" value="Unassembled WGS sequence"/>
</dbReference>
<feature type="compositionally biased region" description="Polar residues" evidence="1">
    <location>
        <begin position="29"/>
        <end position="38"/>
    </location>
</feature>
<dbReference type="EMBL" id="JASCZI010001091">
    <property type="protein sequence ID" value="MED6114257.1"/>
    <property type="molecule type" value="Genomic_DNA"/>
</dbReference>
<evidence type="ECO:0000313" key="3">
    <source>
        <dbReference type="Proteomes" id="UP001341840"/>
    </source>
</evidence>
<evidence type="ECO:0000256" key="1">
    <source>
        <dbReference type="SAM" id="MobiDB-lite"/>
    </source>
</evidence>
<proteinExistence type="predicted"/>
<keyword evidence="3" id="KW-1185">Reference proteome</keyword>
<gene>
    <name evidence="2" type="ORF">PIB30_078618</name>
</gene>
<reference evidence="2 3" key="1">
    <citation type="journal article" date="2023" name="Plants (Basel)">
        <title>Bridging the Gap: Combining Genomics and Transcriptomics Approaches to Understand Stylosanthes scabra, an Orphan Legume from the Brazilian Caatinga.</title>
        <authorList>
            <person name="Ferreira-Neto J.R.C."/>
            <person name="da Silva M.D."/>
            <person name="Binneck E."/>
            <person name="de Melo N.F."/>
            <person name="da Silva R.H."/>
            <person name="de Melo A.L.T.M."/>
            <person name="Pandolfi V."/>
            <person name="Bustamante F.O."/>
            <person name="Brasileiro-Vidal A.C."/>
            <person name="Benko-Iseppon A.M."/>
        </authorList>
    </citation>
    <scope>NUCLEOTIDE SEQUENCE [LARGE SCALE GENOMIC DNA]</scope>
    <source>
        <tissue evidence="2">Leaves</tissue>
    </source>
</reference>
<feature type="region of interest" description="Disordered" evidence="1">
    <location>
        <begin position="1"/>
        <end position="38"/>
    </location>
</feature>
<comment type="caution">
    <text evidence="2">The sequence shown here is derived from an EMBL/GenBank/DDBJ whole genome shotgun (WGS) entry which is preliminary data.</text>
</comment>
<name>A0ABU6QQG3_9FABA</name>
<accession>A0ABU6QQG3</accession>
<protein>
    <submittedName>
        <fullName evidence="2">Uncharacterized protein</fullName>
    </submittedName>
</protein>
<evidence type="ECO:0000313" key="2">
    <source>
        <dbReference type="EMBL" id="MED6114257.1"/>
    </source>
</evidence>